<keyword evidence="4" id="KW-0479">Metal-binding</keyword>
<dbReference type="GO" id="GO:0004222">
    <property type="term" value="F:metalloendopeptidase activity"/>
    <property type="evidence" value="ECO:0007669"/>
    <property type="project" value="InterPro"/>
</dbReference>
<evidence type="ECO:0000256" key="8">
    <source>
        <dbReference type="RuleBase" id="RU004447"/>
    </source>
</evidence>
<protein>
    <submittedName>
        <fullName evidence="12">Zinc protease</fullName>
    </submittedName>
</protein>
<dbReference type="PROSITE" id="PS51257">
    <property type="entry name" value="PROKAR_LIPOPROTEIN"/>
    <property type="match status" value="1"/>
</dbReference>
<dbReference type="SUPFAM" id="SSF63411">
    <property type="entry name" value="LuxS/MPP-like metallohydrolase"/>
    <property type="match status" value="3"/>
</dbReference>
<dbReference type="InterPro" id="IPR011765">
    <property type="entry name" value="Pept_M16_N"/>
</dbReference>
<keyword evidence="9" id="KW-0732">Signal</keyword>
<evidence type="ECO:0000256" key="7">
    <source>
        <dbReference type="ARBA" id="ARBA00023049"/>
    </source>
</evidence>
<dbReference type="PANTHER" id="PTHR43690">
    <property type="entry name" value="NARDILYSIN"/>
    <property type="match status" value="1"/>
</dbReference>
<dbReference type="Pfam" id="PF00675">
    <property type="entry name" value="Peptidase_M16"/>
    <property type="match status" value="1"/>
</dbReference>
<keyword evidence="13" id="KW-1185">Reference proteome</keyword>
<gene>
    <name evidence="12" type="ORF">SAMN04488524_1622</name>
</gene>
<sequence length="940" mass="106567">MMRKNINLMPLLLACLALLSFGGYAQQLRQDPNLVTGRLKNGFTYYIYKSNKTPGNSVLRLFLNAGSLQEDSDQLGLAHFIEHMAFNGTKHYSKNDVIEFLESKGVKFGADLNAHTSFDETVYKISINTEDEKNLEKSIDIMADWAFGITFDSHEIDKERGVVIEEWRSKQGAANRLREQYLPVLFNKSRYAERLPIGKVDILKSFKRQTIVDFYEKWYRPDLMSIAIITDIDPKKVETYIKNEFNQYKAKSKAPRIYYELPQHRDTLFSILTDKEANAIELSVFNKIRSFSGIKTEQDYKAQLIRSFFNALTKSRFSRISQLQNDFKEGSFSVSNIVLKNGIVSGGAALYHDKIKEGITQYLTETQRIFRYGFTSDEIKKYRDEYIAAIKRSEASEDKTQGETYVNEIHDVFYNGSTMLAKTERNRLALKYAPQIDSLTLFDFLKSVNKPGNTVVLLTAPEKDKTSLPDQPALKAMFAKAASEKIAPWSDQLSIPEKLLAQEPKAGKVVKQEIISPIGLTKWTLSNGSIVYLKPTEERKNYLSLSGFRKGGIYALDSAQYVTAQFVKPVTGLSGAGPFSRRALTEFLTGNSASATLVLSNTREGVVTSADWKDARTMFQLMYLKWMYPNADPLTFEQAKRQTIEQMENNKLSPNYAYNKAIAELLKGDDDYASNLSEARLNKEAQLKDIIPIFKSRFGSAKDFQFVIVGGFNPDSIKPLVEQYIGGLPGGDYNAKFVYKGPIEGHGAKDILMYAGTAPKSTVNLFYQNNQVNYDYPEILVQTLLQEVLKVKLRLNLREENSGVYGVGVSVSATSVPAPLIRSRISFTCAPESAEFLVKQARDEVKKIAANPQYFAAELANIKTQQIDGYKKQVGKNLFWSSALRNQFYFGFKDYSYFNNYENMINRITPEMVSDYAKKYMIETPGIKAVLMPENFKTLN</sequence>
<dbReference type="InterPro" id="IPR011249">
    <property type="entry name" value="Metalloenz_LuxS/M16"/>
</dbReference>
<evidence type="ECO:0000259" key="11">
    <source>
        <dbReference type="Pfam" id="PF05193"/>
    </source>
</evidence>
<feature type="domain" description="Peptidase M16 C-terminal" evidence="11">
    <location>
        <begin position="206"/>
        <end position="384"/>
    </location>
</feature>
<dbReference type="InterPro" id="IPR050626">
    <property type="entry name" value="Peptidase_M16"/>
</dbReference>
<evidence type="ECO:0000256" key="9">
    <source>
        <dbReference type="SAM" id="SignalP"/>
    </source>
</evidence>
<dbReference type="Proteomes" id="UP000192756">
    <property type="component" value="Unassembled WGS sequence"/>
</dbReference>
<feature type="chain" id="PRO_5012235708" evidence="9">
    <location>
        <begin position="26"/>
        <end position="940"/>
    </location>
</feature>
<evidence type="ECO:0000313" key="12">
    <source>
        <dbReference type="EMBL" id="SMC63479.1"/>
    </source>
</evidence>
<dbReference type="InterPro" id="IPR007863">
    <property type="entry name" value="Peptidase_M16_C"/>
</dbReference>
<dbReference type="EMBL" id="FWXT01000001">
    <property type="protein sequence ID" value="SMC63479.1"/>
    <property type="molecule type" value="Genomic_DNA"/>
</dbReference>
<dbReference type="PANTHER" id="PTHR43690:SF34">
    <property type="entry name" value="ZINC PROTEASE PQQL-LIKE"/>
    <property type="match status" value="1"/>
</dbReference>
<dbReference type="GO" id="GO:0006508">
    <property type="term" value="P:proteolysis"/>
    <property type="evidence" value="ECO:0007669"/>
    <property type="project" value="UniProtKB-KW"/>
</dbReference>
<feature type="signal peptide" evidence="9">
    <location>
        <begin position="1"/>
        <end position="25"/>
    </location>
</feature>
<keyword evidence="3 12" id="KW-0645">Protease</keyword>
<comment type="similarity">
    <text evidence="2 8">Belongs to the peptidase M16 family.</text>
</comment>
<feature type="domain" description="Peptidase M16 N-terminal" evidence="10">
    <location>
        <begin position="48"/>
        <end position="174"/>
    </location>
</feature>
<proteinExistence type="inferred from homology"/>
<keyword evidence="5" id="KW-0378">Hydrolase</keyword>
<dbReference type="Pfam" id="PF05193">
    <property type="entry name" value="Peptidase_M16_C"/>
    <property type="match status" value="2"/>
</dbReference>
<keyword evidence="7" id="KW-0482">Metalloprotease</keyword>
<name>A0A1W2ARW0_9SPHI</name>
<organism evidence="12 13">
    <name type="scientific">Pedobacter africanus</name>
    <dbReference type="NCBI Taxonomy" id="151894"/>
    <lineage>
        <taxon>Bacteria</taxon>
        <taxon>Pseudomonadati</taxon>
        <taxon>Bacteroidota</taxon>
        <taxon>Sphingobacteriia</taxon>
        <taxon>Sphingobacteriales</taxon>
        <taxon>Sphingobacteriaceae</taxon>
        <taxon>Pedobacter</taxon>
    </lineage>
</organism>
<evidence type="ECO:0000313" key="13">
    <source>
        <dbReference type="Proteomes" id="UP000192756"/>
    </source>
</evidence>
<dbReference type="STRING" id="151894.SAMN04488524_1622"/>
<feature type="domain" description="Peptidase M16 C-terminal" evidence="11">
    <location>
        <begin position="697"/>
        <end position="864"/>
    </location>
</feature>
<keyword evidence="6" id="KW-0862">Zinc</keyword>
<evidence type="ECO:0000256" key="2">
    <source>
        <dbReference type="ARBA" id="ARBA00007261"/>
    </source>
</evidence>
<accession>A0A1W2ARW0</accession>
<dbReference type="GO" id="GO:0046872">
    <property type="term" value="F:metal ion binding"/>
    <property type="evidence" value="ECO:0007669"/>
    <property type="project" value="UniProtKB-KW"/>
</dbReference>
<dbReference type="Gene3D" id="3.30.830.10">
    <property type="entry name" value="Metalloenzyme, LuxS/M16 peptidase-like"/>
    <property type="match status" value="3"/>
</dbReference>
<evidence type="ECO:0000256" key="4">
    <source>
        <dbReference type="ARBA" id="ARBA00022723"/>
    </source>
</evidence>
<evidence type="ECO:0000256" key="3">
    <source>
        <dbReference type="ARBA" id="ARBA00022670"/>
    </source>
</evidence>
<dbReference type="PROSITE" id="PS00143">
    <property type="entry name" value="INSULINASE"/>
    <property type="match status" value="1"/>
</dbReference>
<dbReference type="AlphaFoldDB" id="A0A1W2ARW0"/>
<evidence type="ECO:0000256" key="6">
    <source>
        <dbReference type="ARBA" id="ARBA00022833"/>
    </source>
</evidence>
<evidence type="ECO:0000256" key="1">
    <source>
        <dbReference type="ARBA" id="ARBA00001947"/>
    </source>
</evidence>
<reference evidence="13" key="1">
    <citation type="submission" date="2017-04" db="EMBL/GenBank/DDBJ databases">
        <authorList>
            <person name="Varghese N."/>
            <person name="Submissions S."/>
        </authorList>
    </citation>
    <scope>NUCLEOTIDE SEQUENCE [LARGE SCALE GENOMIC DNA]</scope>
    <source>
        <strain evidence="13">DSM 12126</strain>
    </source>
</reference>
<dbReference type="InterPro" id="IPR001431">
    <property type="entry name" value="Pept_M16_Zn_BS"/>
</dbReference>
<evidence type="ECO:0000256" key="5">
    <source>
        <dbReference type="ARBA" id="ARBA00022801"/>
    </source>
</evidence>
<comment type="cofactor">
    <cofactor evidence="1">
        <name>Zn(2+)</name>
        <dbReference type="ChEBI" id="CHEBI:29105"/>
    </cofactor>
</comment>
<evidence type="ECO:0000259" key="10">
    <source>
        <dbReference type="Pfam" id="PF00675"/>
    </source>
</evidence>